<proteinExistence type="predicted"/>
<reference evidence="3" key="1">
    <citation type="journal article" date="2019" name="Int. J. Syst. Evol. Microbiol.">
        <title>The Global Catalogue of Microorganisms (GCM) 10K type strain sequencing project: providing services to taxonomists for standard genome sequencing and annotation.</title>
        <authorList>
            <consortium name="The Broad Institute Genomics Platform"/>
            <consortium name="The Broad Institute Genome Sequencing Center for Infectious Disease"/>
            <person name="Wu L."/>
            <person name="Ma J."/>
        </authorList>
    </citation>
    <scope>NUCLEOTIDE SEQUENCE [LARGE SCALE GENOMIC DNA]</scope>
    <source>
        <strain evidence="3">CGMCC 4.7677</strain>
    </source>
</reference>
<keyword evidence="3" id="KW-1185">Reference proteome</keyword>
<dbReference type="EMBL" id="BNAU01000001">
    <property type="protein sequence ID" value="GHE80778.1"/>
    <property type="molecule type" value="Genomic_DNA"/>
</dbReference>
<sequence>MGSTKKRPSTRKRPQTGVLDPEPYLGSTAIDFSRVDARGVRTARRPRGEALARFQQAALRQAAEAERRLPRLVDKIRAVAHAGDALRLYSSVTLLQRMRRTAPGHIGFGADAMAEFFGGLVTAMPVEQVLARLGAEPDLQSLWTLDALLREYAIAQMRIGERKLVQEGASDQLDRARHLLEFENQFDRMLGYPAQLRVIYTSITDRLSDRSQSALGFALKDALIVADAYGEVLVEREHSVAERLQPLLNQIPRKTPRDELVEHLGRHMAGIATFASAPVEDLVELLTQRTGIPRDQLSRLLDAMTTQLGSQPTFANLFETNILRRRPIIGLPDGRKLWASPGDFMHLALDWAADVCSQNPALLRAFDKRRQDACEELAYQALLEVFGAEHVHRSATYPANGQRPDVDVLVATPGCSIVVEAKAGRFTDPARRGAPERVRKKSREFIDKALDQNARTIRHFQQGAEDLRDKDKRPLTIPNAPHITSVIVMLDRVDPFATHLPDGGKRGHIPADGTWLVNLADLLMVADILRHPAEFYAYAELRARINKLGGPTILVETEALGLWCEKRIPAVRPGEGEVMTLAVTSQLMNDYYTRDRDDPEQPSSRPTSGVPTEVLKALANVMEQRPGDWHSLTVEALSVPPARWSPLVKALETARAARQSRKGRKRVRRASTGLGVTDNLTVCLVDDNNARALQEPRPDVLAIPISPPHRLRHPQDGT</sequence>
<evidence type="ECO:0008006" key="4">
    <source>
        <dbReference type="Google" id="ProtNLM"/>
    </source>
</evidence>
<name>A0ABQ3IGS8_9PSEU</name>
<protein>
    <recommendedName>
        <fullName evidence="4">NERD domain-containing protein</fullName>
    </recommendedName>
</protein>
<gene>
    <name evidence="2" type="ORF">GCM10017786_08740</name>
</gene>
<dbReference type="Proteomes" id="UP000605897">
    <property type="component" value="Unassembled WGS sequence"/>
</dbReference>
<feature type="region of interest" description="Disordered" evidence="1">
    <location>
        <begin position="1"/>
        <end position="21"/>
    </location>
</feature>
<organism evidence="2 3">
    <name type="scientific">Amycolatopsis deserti</name>
    <dbReference type="NCBI Taxonomy" id="185696"/>
    <lineage>
        <taxon>Bacteria</taxon>
        <taxon>Bacillati</taxon>
        <taxon>Actinomycetota</taxon>
        <taxon>Actinomycetes</taxon>
        <taxon>Pseudonocardiales</taxon>
        <taxon>Pseudonocardiaceae</taxon>
        <taxon>Amycolatopsis</taxon>
    </lineage>
</organism>
<comment type="caution">
    <text evidence="2">The sequence shown here is derived from an EMBL/GenBank/DDBJ whole genome shotgun (WGS) entry which is preliminary data.</text>
</comment>
<accession>A0ABQ3IGS8</accession>
<evidence type="ECO:0000313" key="3">
    <source>
        <dbReference type="Proteomes" id="UP000605897"/>
    </source>
</evidence>
<evidence type="ECO:0000313" key="2">
    <source>
        <dbReference type="EMBL" id="GHE80778.1"/>
    </source>
</evidence>
<evidence type="ECO:0000256" key="1">
    <source>
        <dbReference type="SAM" id="MobiDB-lite"/>
    </source>
</evidence>
<feature type="compositionally biased region" description="Basic residues" evidence="1">
    <location>
        <begin position="1"/>
        <end position="14"/>
    </location>
</feature>
<dbReference type="RefSeq" id="WP_191243157.1">
    <property type="nucleotide sequence ID" value="NZ_BNAU01000001.1"/>
</dbReference>